<keyword evidence="8" id="KW-0472">Membrane</keyword>
<evidence type="ECO:0000256" key="8">
    <source>
        <dbReference type="ARBA" id="ARBA00023136"/>
    </source>
</evidence>
<keyword evidence="3" id="KW-1003">Cell membrane</keyword>
<dbReference type="EMBL" id="FNBG01000024">
    <property type="protein sequence ID" value="SDG05342.1"/>
    <property type="molecule type" value="Genomic_DNA"/>
</dbReference>
<keyword evidence="11" id="KW-1185">Reference proteome</keyword>
<evidence type="ECO:0000256" key="4">
    <source>
        <dbReference type="ARBA" id="ARBA00022741"/>
    </source>
</evidence>
<reference evidence="10 11" key="1">
    <citation type="submission" date="2016-10" db="EMBL/GenBank/DDBJ databases">
        <authorList>
            <person name="de Groot N.N."/>
        </authorList>
    </citation>
    <scope>NUCLEOTIDE SEQUENCE [LARGE SCALE GENOMIC DNA]</scope>
    <source>
        <strain evidence="10 11">DSM 28129</strain>
    </source>
</reference>
<dbReference type="PROSITE" id="PS50893">
    <property type="entry name" value="ABC_TRANSPORTER_2"/>
    <property type="match status" value="1"/>
</dbReference>
<evidence type="ECO:0000256" key="7">
    <source>
        <dbReference type="ARBA" id="ARBA00022970"/>
    </source>
</evidence>
<organism evidence="10 11">
    <name type="scientific">Fontibacillus panacisegetis</name>
    <dbReference type="NCBI Taxonomy" id="670482"/>
    <lineage>
        <taxon>Bacteria</taxon>
        <taxon>Bacillati</taxon>
        <taxon>Bacillota</taxon>
        <taxon>Bacilli</taxon>
        <taxon>Bacillales</taxon>
        <taxon>Paenibacillaceae</taxon>
        <taxon>Fontibacillus</taxon>
    </lineage>
</organism>
<feature type="domain" description="ABC transporter" evidence="9">
    <location>
        <begin position="5"/>
        <end position="244"/>
    </location>
</feature>
<dbReference type="AlphaFoldDB" id="A0A1G7R3J8"/>
<keyword evidence="7" id="KW-0029">Amino-acid transport</keyword>
<dbReference type="Pfam" id="PF00005">
    <property type="entry name" value="ABC_tran"/>
    <property type="match status" value="1"/>
</dbReference>
<dbReference type="PANTHER" id="PTHR43166:SF30">
    <property type="entry name" value="METHIONINE IMPORT ATP-BINDING PROTEIN METN"/>
    <property type="match status" value="1"/>
</dbReference>
<dbReference type="PROSITE" id="PS00211">
    <property type="entry name" value="ABC_TRANSPORTER_1"/>
    <property type="match status" value="1"/>
</dbReference>
<dbReference type="Gene3D" id="3.40.50.300">
    <property type="entry name" value="P-loop containing nucleotide triphosphate hydrolases"/>
    <property type="match status" value="1"/>
</dbReference>
<dbReference type="FunFam" id="3.40.50.300:FF:000056">
    <property type="entry name" value="Cell division ATP-binding protein FtsE"/>
    <property type="match status" value="1"/>
</dbReference>
<dbReference type="InterPro" id="IPR003593">
    <property type="entry name" value="AAA+_ATPase"/>
</dbReference>
<dbReference type="SUPFAM" id="SSF52540">
    <property type="entry name" value="P-loop containing nucleoside triphosphate hydrolases"/>
    <property type="match status" value="1"/>
</dbReference>
<evidence type="ECO:0000256" key="3">
    <source>
        <dbReference type="ARBA" id="ARBA00022475"/>
    </source>
</evidence>
<dbReference type="GO" id="GO:0006865">
    <property type="term" value="P:amino acid transport"/>
    <property type="evidence" value="ECO:0007669"/>
    <property type="project" value="UniProtKB-KW"/>
</dbReference>
<comment type="similarity">
    <text evidence="1">Belongs to the ABC transporter superfamily.</text>
</comment>
<evidence type="ECO:0000256" key="1">
    <source>
        <dbReference type="ARBA" id="ARBA00005417"/>
    </source>
</evidence>
<keyword evidence="6" id="KW-1278">Translocase</keyword>
<dbReference type="InterPro" id="IPR003439">
    <property type="entry name" value="ABC_transporter-like_ATP-bd"/>
</dbReference>
<keyword evidence="5 10" id="KW-0067">ATP-binding</keyword>
<protein>
    <submittedName>
        <fullName evidence="10">D-methionine transport system ATP-binding protein</fullName>
    </submittedName>
</protein>
<dbReference type="InterPro" id="IPR027417">
    <property type="entry name" value="P-loop_NTPase"/>
</dbReference>
<dbReference type="STRING" id="670482.SAMN04488542_12479"/>
<evidence type="ECO:0000256" key="2">
    <source>
        <dbReference type="ARBA" id="ARBA00022448"/>
    </source>
</evidence>
<name>A0A1G7R3J8_9BACL</name>
<dbReference type="Proteomes" id="UP000198972">
    <property type="component" value="Unassembled WGS sequence"/>
</dbReference>
<evidence type="ECO:0000259" key="9">
    <source>
        <dbReference type="PROSITE" id="PS50893"/>
    </source>
</evidence>
<proteinExistence type="inferred from homology"/>
<dbReference type="PANTHER" id="PTHR43166">
    <property type="entry name" value="AMINO ACID IMPORT ATP-BINDING PROTEIN"/>
    <property type="match status" value="1"/>
</dbReference>
<evidence type="ECO:0000256" key="6">
    <source>
        <dbReference type="ARBA" id="ARBA00022967"/>
    </source>
</evidence>
<evidence type="ECO:0000313" key="10">
    <source>
        <dbReference type="EMBL" id="SDG05342.1"/>
    </source>
</evidence>
<dbReference type="GO" id="GO:0016887">
    <property type="term" value="F:ATP hydrolysis activity"/>
    <property type="evidence" value="ECO:0007669"/>
    <property type="project" value="InterPro"/>
</dbReference>
<gene>
    <name evidence="10" type="ORF">SAMN04488542_12479</name>
</gene>
<sequence length="256" mass="28095">MKLIIHLQQVSRTFALPEGTFDVVKSVSLSIERGAIHGIIGASGAGKSTLLRMMNALEVPDEGTVTVSGQKLTGLSETQLRDARRSIGMIFQHFNLLHNRTVSGNVAVSLELAKMHKREREARVQECLRFVGLEDKAKQYPSRLSGGQKQRVAIARALANQPSVLLCDEPTSSLDPNTTSEILEVLRHVNETLGVTIVIVTHEMDVVRSICDYVSVMENGQVTDTFAMERSSGVQVSRTPLSYREQLLGKAGSERV</sequence>
<keyword evidence="2" id="KW-0813">Transport</keyword>
<dbReference type="SMART" id="SM00382">
    <property type="entry name" value="AAA"/>
    <property type="match status" value="1"/>
</dbReference>
<dbReference type="InterPro" id="IPR017871">
    <property type="entry name" value="ABC_transporter-like_CS"/>
</dbReference>
<evidence type="ECO:0000256" key="5">
    <source>
        <dbReference type="ARBA" id="ARBA00022840"/>
    </source>
</evidence>
<dbReference type="GO" id="GO:0005886">
    <property type="term" value="C:plasma membrane"/>
    <property type="evidence" value="ECO:0007669"/>
    <property type="project" value="UniProtKB-ARBA"/>
</dbReference>
<accession>A0A1G7R3J8</accession>
<dbReference type="GO" id="GO:0005524">
    <property type="term" value="F:ATP binding"/>
    <property type="evidence" value="ECO:0007669"/>
    <property type="project" value="UniProtKB-KW"/>
</dbReference>
<keyword evidence="4" id="KW-0547">Nucleotide-binding</keyword>
<evidence type="ECO:0000313" key="11">
    <source>
        <dbReference type="Proteomes" id="UP000198972"/>
    </source>
</evidence>
<dbReference type="InterPro" id="IPR050086">
    <property type="entry name" value="MetN_ABC_transporter-like"/>
</dbReference>